<reference evidence="4" key="2">
    <citation type="submission" date="2020-12" db="UniProtKB">
        <authorList>
            <consortium name="WormBaseParasite"/>
        </authorList>
    </citation>
    <scope>IDENTIFICATION</scope>
</reference>
<evidence type="ECO:0000313" key="5">
    <source>
        <dbReference type="WormBase" id="SRAE_2000358900"/>
    </source>
</evidence>
<accession>A0A090LN24</accession>
<dbReference type="GeneID" id="36381305"/>
<dbReference type="OrthoDB" id="10047996at2759"/>
<sequence length="542" mass="63706">MSSTTSLVIKNINKDDLEEGSDHQTLISDDSCRLRHELMPLENSCLSQKLKRKRFVTKECTGKKRLYLKRDDHYIDIYKDNIFVINNMMERKIKYLDIGYDFRENVMKFDTTNYDNDESLNKLKNKEKIKGKYFSNNNFGKKFFIFYLWLFLLFHFVGGNHLVEKQKYNQYQNGESFYLTEELFMRHKRIDKNQKMCHIWNHFSPKDLCSKRPFDRLDLLREISLFTSDCPNSSANVHLSELFRLNWSKIKTSHDLLSATEHLKDGENGKDCLLSSVDSTKCLKCFHNIGTKLEKITYAYNIFNKTLHRFDCMLAVDSASATRPFSPNGTCVNCKIWYRKWLLVQLIDIWIEPICINWCYYAQLACPHFATSKSVDYAGHPTFQCRDTNIPISNNYPSRDFNDLKYKDDDSTMSLSCNCLHPCDFYRDLNSLDPLNEEEVKQLKNSKLDHHDVFWDINFCKLRKYKCSKQKKKQAYLTGKYKKIVKTKDGKIGKEIKQKNGTGILSKIIQTSSSPTNSLNSTQLICLSLNFYIFIILLQIII</sequence>
<keyword evidence="1" id="KW-0812">Transmembrane</keyword>
<organism evidence="2">
    <name type="scientific">Strongyloides ratti</name>
    <name type="common">Parasitic roundworm</name>
    <dbReference type="NCBI Taxonomy" id="34506"/>
    <lineage>
        <taxon>Eukaryota</taxon>
        <taxon>Metazoa</taxon>
        <taxon>Ecdysozoa</taxon>
        <taxon>Nematoda</taxon>
        <taxon>Chromadorea</taxon>
        <taxon>Rhabditida</taxon>
        <taxon>Tylenchina</taxon>
        <taxon>Panagrolaimomorpha</taxon>
        <taxon>Strongyloidoidea</taxon>
        <taxon>Strongyloididae</taxon>
        <taxon>Strongyloides</taxon>
    </lineage>
</organism>
<keyword evidence="1" id="KW-0472">Membrane</keyword>
<reference evidence="2 3" key="1">
    <citation type="submission" date="2014-09" db="EMBL/GenBank/DDBJ databases">
        <authorList>
            <person name="Martin A.A."/>
        </authorList>
    </citation>
    <scope>NUCLEOTIDE SEQUENCE</scope>
    <source>
        <strain evidence="3">ED321</strain>
        <strain evidence="2">ED321 Heterogonic</strain>
    </source>
</reference>
<dbReference type="WBParaSite" id="SRAE_2000358900.1">
    <property type="protein sequence ID" value="SRAE_2000358900.1"/>
    <property type="gene ID" value="WBGene00263812"/>
</dbReference>
<dbReference type="STRING" id="34506.A0A090LN24"/>
<gene>
    <name evidence="2 4 5" type="ORF">SRAE_2000358900</name>
</gene>
<keyword evidence="1" id="KW-1133">Transmembrane helix</keyword>
<feature type="transmembrane region" description="Helical" evidence="1">
    <location>
        <begin position="143"/>
        <end position="163"/>
    </location>
</feature>
<keyword evidence="3" id="KW-1185">Reference proteome</keyword>
<evidence type="ECO:0000313" key="3">
    <source>
        <dbReference type="Proteomes" id="UP000035682"/>
    </source>
</evidence>
<proteinExistence type="predicted"/>
<dbReference type="EMBL" id="LN609529">
    <property type="protein sequence ID" value="CEF68935.1"/>
    <property type="molecule type" value="Genomic_DNA"/>
</dbReference>
<evidence type="ECO:0000256" key="1">
    <source>
        <dbReference type="SAM" id="Phobius"/>
    </source>
</evidence>
<protein>
    <submittedName>
        <fullName evidence="2 4">Uncharacterized protein</fullName>
    </submittedName>
</protein>
<dbReference type="CTD" id="36381305"/>
<evidence type="ECO:0000313" key="2">
    <source>
        <dbReference type="EMBL" id="CEF68935.1"/>
    </source>
</evidence>
<dbReference type="Proteomes" id="UP000035682">
    <property type="component" value="Unplaced"/>
</dbReference>
<evidence type="ECO:0000313" key="4">
    <source>
        <dbReference type="WBParaSite" id="SRAE_2000358900.1"/>
    </source>
</evidence>
<feature type="transmembrane region" description="Helical" evidence="1">
    <location>
        <begin position="522"/>
        <end position="541"/>
    </location>
</feature>
<dbReference type="AlphaFoldDB" id="A0A090LN24"/>
<dbReference type="RefSeq" id="XP_024508135.1">
    <property type="nucleotide sequence ID" value="XM_024654799.1"/>
</dbReference>
<dbReference type="WormBase" id="SRAE_2000358900">
    <property type="protein sequence ID" value="SRP07551"/>
    <property type="gene ID" value="WBGene00263812"/>
</dbReference>
<name>A0A090LN24_STRRB</name>